<evidence type="ECO:0000256" key="3">
    <source>
        <dbReference type="ARBA" id="ARBA00022833"/>
    </source>
</evidence>
<dbReference type="InterPro" id="IPR045174">
    <property type="entry name" value="Dof"/>
</dbReference>
<sequence>METEEEVAETAEESQMMGERLLITAINSDDDNITTTSSNGSSTATTSSGNNETNKNNMIHASSATSGAAARVMDKPSAQDQPQDILRCPRCDSSNTKFCYYNNYSLSQPRHFCKACKRYWTRGGTLRNVPVGGGCRRNKRAKKPAAAPVAPPNHPHRRPLLPPDPVPSLLVQRPSPSHLDAAALYALQMASLSSDMSLTLPVIMNSLHIPSCTTAFGLQPHLGAPALGLPSNPQRENEYNLGELQSLSPVDDYPLFGSSLPSASLLASSIKQLKQVEDYQAILPFDELQATGICGSLNAMTKEVKLEGQTNNLMNSNTSSCTDWQIPSMNSLDNFGPAAATYWNVVIGGTSGWPDGMNYGSSVTPLI</sequence>
<evidence type="ECO:0000313" key="13">
    <source>
        <dbReference type="Proteomes" id="UP001055439"/>
    </source>
</evidence>
<dbReference type="PROSITE" id="PS50884">
    <property type="entry name" value="ZF_DOF_2"/>
    <property type="match status" value="1"/>
</dbReference>
<keyword evidence="4 9" id="KW-0805">Transcription regulation</keyword>
<feature type="compositionally biased region" description="Polar residues" evidence="10">
    <location>
        <begin position="52"/>
        <end position="66"/>
    </location>
</feature>
<evidence type="ECO:0000313" key="12">
    <source>
        <dbReference type="EMBL" id="URE39210.1"/>
    </source>
</evidence>
<dbReference type="PANTHER" id="PTHR31992">
    <property type="entry name" value="DOF ZINC FINGER PROTEIN DOF1.4-RELATED"/>
    <property type="match status" value="1"/>
</dbReference>
<evidence type="ECO:0000256" key="4">
    <source>
        <dbReference type="ARBA" id="ARBA00023015"/>
    </source>
</evidence>
<keyword evidence="1 9" id="KW-0479">Metal-binding</keyword>
<dbReference type="EMBL" id="CP097510">
    <property type="protein sequence ID" value="URE39210.1"/>
    <property type="molecule type" value="Genomic_DNA"/>
</dbReference>
<dbReference type="PANTHER" id="PTHR31992:SF141">
    <property type="entry name" value="DOF ZINC FINGER PROTEIN DOF1.4"/>
    <property type="match status" value="1"/>
</dbReference>
<dbReference type="Pfam" id="PF02701">
    <property type="entry name" value="Zn_ribbon_Dof"/>
    <property type="match status" value="1"/>
</dbReference>
<dbReference type="OrthoDB" id="1927254at2759"/>
<feature type="domain" description="Dof-type" evidence="11">
    <location>
        <begin position="86"/>
        <end position="140"/>
    </location>
</feature>
<evidence type="ECO:0000256" key="7">
    <source>
        <dbReference type="ARBA" id="ARBA00023242"/>
    </source>
</evidence>
<evidence type="ECO:0000256" key="5">
    <source>
        <dbReference type="ARBA" id="ARBA00023125"/>
    </source>
</evidence>
<dbReference type="GO" id="GO:0005634">
    <property type="term" value="C:nucleus"/>
    <property type="evidence" value="ECO:0007669"/>
    <property type="project" value="UniProtKB-SubCell"/>
</dbReference>
<feature type="region of interest" description="Disordered" evidence="10">
    <location>
        <begin position="1"/>
        <end position="87"/>
    </location>
</feature>
<feature type="region of interest" description="Disordered" evidence="10">
    <location>
        <begin position="133"/>
        <end position="160"/>
    </location>
</feature>
<evidence type="ECO:0000256" key="1">
    <source>
        <dbReference type="ARBA" id="ARBA00022723"/>
    </source>
</evidence>
<organism evidence="12 13">
    <name type="scientific">Musa troglodytarum</name>
    <name type="common">fe'i banana</name>
    <dbReference type="NCBI Taxonomy" id="320322"/>
    <lineage>
        <taxon>Eukaryota</taxon>
        <taxon>Viridiplantae</taxon>
        <taxon>Streptophyta</taxon>
        <taxon>Embryophyta</taxon>
        <taxon>Tracheophyta</taxon>
        <taxon>Spermatophyta</taxon>
        <taxon>Magnoliopsida</taxon>
        <taxon>Liliopsida</taxon>
        <taxon>Zingiberales</taxon>
        <taxon>Musaceae</taxon>
        <taxon>Musa</taxon>
    </lineage>
</organism>
<dbReference type="GO" id="GO:0003700">
    <property type="term" value="F:DNA-binding transcription factor activity"/>
    <property type="evidence" value="ECO:0007669"/>
    <property type="project" value="UniProtKB-UniRule"/>
</dbReference>
<keyword evidence="3 9" id="KW-0862">Zinc</keyword>
<accession>A0A9E7HSS0</accession>
<evidence type="ECO:0000256" key="2">
    <source>
        <dbReference type="ARBA" id="ARBA00022771"/>
    </source>
</evidence>
<evidence type="ECO:0000256" key="10">
    <source>
        <dbReference type="SAM" id="MobiDB-lite"/>
    </source>
</evidence>
<comment type="function">
    <text evidence="9">Transcription factor that binds specifically to a 5'-AA[AG]G-3' consensus core sequence.</text>
</comment>
<keyword evidence="5 8" id="KW-0238">DNA-binding</keyword>
<dbReference type="AlphaFoldDB" id="A0A9E7HSS0"/>
<keyword evidence="6 9" id="KW-0804">Transcription</keyword>
<feature type="compositionally biased region" description="Acidic residues" evidence="10">
    <location>
        <begin position="1"/>
        <end position="12"/>
    </location>
</feature>
<dbReference type="Proteomes" id="UP001055439">
    <property type="component" value="Chromosome 8"/>
</dbReference>
<dbReference type="InterPro" id="IPR003851">
    <property type="entry name" value="Znf_Dof"/>
</dbReference>
<keyword evidence="2 8" id="KW-0863">Zinc-finger</keyword>
<evidence type="ECO:0000259" key="11">
    <source>
        <dbReference type="PROSITE" id="PS50884"/>
    </source>
</evidence>
<protein>
    <recommendedName>
        <fullName evidence="9">Dof zinc finger protein</fullName>
    </recommendedName>
</protein>
<comment type="subcellular location">
    <subcellularLocation>
        <location evidence="8 9">Nucleus</location>
    </subcellularLocation>
</comment>
<evidence type="ECO:0000256" key="8">
    <source>
        <dbReference type="PROSITE-ProRule" id="PRU00071"/>
    </source>
</evidence>
<evidence type="ECO:0000256" key="6">
    <source>
        <dbReference type="ARBA" id="ARBA00023163"/>
    </source>
</evidence>
<dbReference type="GO" id="GO:0003677">
    <property type="term" value="F:DNA binding"/>
    <property type="evidence" value="ECO:0007669"/>
    <property type="project" value="UniProtKB-UniRule"/>
</dbReference>
<reference evidence="12" key="1">
    <citation type="submission" date="2022-05" db="EMBL/GenBank/DDBJ databases">
        <title>The Musa troglodytarum L. genome provides insights into the mechanism of non-climacteric behaviour and enrichment of carotenoids.</title>
        <authorList>
            <person name="Wang J."/>
        </authorList>
    </citation>
    <scope>NUCLEOTIDE SEQUENCE</scope>
    <source>
        <tissue evidence="12">Leaf</tissue>
    </source>
</reference>
<dbReference type="GO" id="GO:0008270">
    <property type="term" value="F:zinc ion binding"/>
    <property type="evidence" value="ECO:0007669"/>
    <property type="project" value="UniProtKB-KW"/>
</dbReference>
<keyword evidence="13" id="KW-1185">Reference proteome</keyword>
<proteinExistence type="predicted"/>
<keyword evidence="7 8" id="KW-0539">Nucleus</keyword>
<evidence type="ECO:0000256" key="9">
    <source>
        <dbReference type="RuleBase" id="RU369094"/>
    </source>
</evidence>
<dbReference type="PROSITE" id="PS01361">
    <property type="entry name" value="ZF_DOF_1"/>
    <property type="match status" value="1"/>
</dbReference>
<name>A0A9E7HSS0_9LILI</name>
<gene>
    <name evidence="12" type="ORF">MUK42_12945</name>
</gene>
<feature type="compositionally biased region" description="Low complexity" evidence="10">
    <location>
        <begin position="23"/>
        <end position="51"/>
    </location>
</feature>